<reference evidence="3" key="1">
    <citation type="submission" date="2019-03" db="EMBL/GenBank/DDBJ databases">
        <title>WGS assembly of Setaria viridis.</title>
        <authorList>
            <person name="Huang P."/>
            <person name="Jenkins J."/>
            <person name="Grimwood J."/>
            <person name="Barry K."/>
            <person name="Healey A."/>
            <person name="Mamidi S."/>
            <person name="Sreedasyam A."/>
            <person name="Shu S."/>
            <person name="Feldman M."/>
            <person name="Wu J."/>
            <person name="Yu Y."/>
            <person name="Chen C."/>
            <person name="Johnson J."/>
            <person name="Rokhsar D."/>
            <person name="Baxter I."/>
            <person name="Schmutz J."/>
            <person name="Brutnell T."/>
            <person name="Kellogg E."/>
        </authorList>
    </citation>
    <scope>NUCLEOTIDE SEQUENCE [LARGE SCALE GENOMIC DNA]</scope>
</reference>
<evidence type="ECO:0000313" key="3">
    <source>
        <dbReference type="EMBL" id="TKW12148.1"/>
    </source>
</evidence>
<proteinExistence type="predicted"/>
<feature type="region of interest" description="Disordered" evidence="1">
    <location>
        <begin position="118"/>
        <end position="147"/>
    </location>
</feature>
<evidence type="ECO:0000256" key="1">
    <source>
        <dbReference type="SAM" id="MobiDB-lite"/>
    </source>
</evidence>
<keyword evidence="2" id="KW-0732">Signal</keyword>
<organism evidence="3 4">
    <name type="scientific">Setaria viridis</name>
    <name type="common">Green bristlegrass</name>
    <name type="synonym">Setaria italica subsp. viridis</name>
    <dbReference type="NCBI Taxonomy" id="4556"/>
    <lineage>
        <taxon>Eukaryota</taxon>
        <taxon>Viridiplantae</taxon>
        <taxon>Streptophyta</taxon>
        <taxon>Embryophyta</taxon>
        <taxon>Tracheophyta</taxon>
        <taxon>Spermatophyta</taxon>
        <taxon>Magnoliopsida</taxon>
        <taxon>Liliopsida</taxon>
        <taxon>Poales</taxon>
        <taxon>Poaceae</taxon>
        <taxon>PACMAD clade</taxon>
        <taxon>Panicoideae</taxon>
        <taxon>Panicodae</taxon>
        <taxon>Paniceae</taxon>
        <taxon>Cenchrinae</taxon>
        <taxon>Setaria</taxon>
    </lineage>
</organism>
<sequence>MARAGAAVVLALAVCCLLVAPAPARRPADREAAAEPLRPKPAVAADCADAAEAEQGSALAVPEQEDPARDEEPRRRSSSLLCLVFRCGGEPAGLNGALVARGSSEEPQVLDDGTWRAVEGKAEAEDEDERPYETDWDSDCDSDDEGEEDGVLGWLWRLADRFWFLIDPSQP</sequence>
<dbReference type="AlphaFoldDB" id="A0A4U6U8Y1"/>
<evidence type="ECO:0000313" key="4">
    <source>
        <dbReference type="Proteomes" id="UP000298652"/>
    </source>
</evidence>
<feature type="region of interest" description="Disordered" evidence="1">
    <location>
        <begin position="29"/>
        <end position="76"/>
    </location>
</feature>
<feature type="compositionally biased region" description="Basic and acidic residues" evidence="1">
    <location>
        <begin position="66"/>
        <end position="75"/>
    </location>
</feature>
<keyword evidence="4" id="KW-1185">Reference proteome</keyword>
<feature type="compositionally biased region" description="Low complexity" evidence="1">
    <location>
        <begin position="42"/>
        <end position="54"/>
    </location>
</feature>
<feature type="chain" id="PRO_5020673752" evidence="2">
    <location>
        <begin position="25"/>
        <end position="171"/>
    </location>
</feature>
<dbReference type="OMA" id="VFRCDDG"/>
<evidence type="ECO:0000256" key="2">
    <source>
        <dbReference type="SAM" id="SignalP"/>
    </source>
</evidence>
<dbReference type="Gramene" id="TKW12148">
    <property type="protein sequence ID" value="TKW12148"/>
    <property type="gene ID" value="SEVIR_5G017900v2"/>
</dbReference>
<dbReference type="Proteomes" id="UP000298652">
    <property type="component" value="Chromosome 5"/>
</dbReference>
<feature type="signal peptide" evidence="2">
    <location>
        <begin position="1"/>
        <end position="24"/>
    </location>
</feature>
<protein>
    <submittedName>
        <fullName evidence="3">Uncharacterized protein</fullName>
    </submittedName>
</protein>
<name>A0A4U6U8Y1_SETVI</name>
<gene>
    <name evidence="3" type="ORF">SEVIR_5G017900v2</name>
</gene>
<feature type="compositionally biased region" description="Acidic residues" evidence="1">
    <location>
        <begin position="124"/>
        <end position="147"/>
    </location>
</feature>
<accession>A0A4U6U8Y1</accession>
<dbReference type="EMBL" id="CM016556">
    <property type="protein sequence ID" value="TKW12148.1"/>
    <property type="molecule type" value="Genomic_DNA"/>
</dbReference>